<keyword evidence="3" id="KW-1185">Reference proteome</keyword>
<dbReference type="InterPro" id="IPR052895">
    <property type="entry name" value="HetReg/Transcr_Mod"/>
</dbReference>
<evidence type="ECO:0000313" key="3">
    <source>
        <dbReference type="Proteomes" id="UP000566819"/>
    </source>
</evidence>
<proteinExistence type="predicted"/>
<evidence type="ECO:0000313" key="2">
    <source>
        <dbReference type="EMBL" id="KAF4624621.1"/>
    </source>
</evidence>
<gene>
    <name evidence="2" type="ORF">G7Y89_g13548</name>
</gene>
<name>A0A8H4R9M3_9HELO</name>
<dbReference type="Pfam" id="PF06985">
    <property type="entry name" value="HET"/>
    <property type="match status" value="1"/>
</dbReference>
<dbReference type="Pfam" id="PF26639">
    <property type="entry name" value="Het-6_barrel"/>
    <property type="match status" value="1"/>
</dbReference>
<reference evidence="2 3" key="1">
    <citation type="submission" date="2020-03" db="EMBL/GenBank/DDBJ databases">
        <title>Draft Genome Sequence of Cudoniella acicularis.</title>
        <authorList>
            <person name="Buettner E."/>
            <person name="Kellner H."/>
        </authorList>
    </citation>
    <scope>NUCLEOTIDE SEQUENCE [LARGE SCALE GENOMIC DNA]</scope>
    <source>
        <strain evidence="2 3">DSM 108380</strain>
    </source>
</reference>
<protein>
    <recommendedName>
        <fullName evidence="1">Heterokaryon incompatibility domain-containing protein</fullName>
    </recommendedName>
</protein>
<dbReference type="OrthoDB" id="3557394at2759"/>
<dbReference type="EMBL" id="JAAMPI010001602">
    <property type="protein sequence ID" value="KAF4624621.1"/>
    <property type="molecule type" value="Genomic_DNA"/>
</dbReference>
<organism evidence="2 3">
    <name type="scientific">Cudoniella acicularis</name>
    <dbReference type="NCBI Taxonomy" id="354080"/>
    <lineage>
        <taxon>Eukaryota</taxon>
        <taxon>Fungi</taxon>
        <taxon>Dikarya</taxon>
        <taxon>Ascomycota</taxon>
        <taxon>Pezizomycotina</taxon>
        <taxon>Leotiomycetes</taxon>
        <taxon>Helotiales</taxon>
        <taxon>Tricladiaceae</taxon>
        <taxon>Cudoniella</taxon>
    </lineage>
</organism>
<accession>A0A8H4R9M3</accession>
<dbReference type="Proteomes" id="UP000566819">
    <property type="component" value="Unassembled WGS sequence"/>
</dbReference>
<dbReference type="PANTHER" id="PTHR24148:SF82">
    <property type="entry name" value="HETEROKARYON INCOMPATIBILITY DOMAIN-CONTAINING PROTEIN"/>
    <property type="match status" value="1"/>
</dbReference>
<sequence>MDYNTHPSIYWTLDPSRSEIRLLKLEPGVRDADLHCSLVHKFLEGKPPYEALSYTWGDAKKRRDNFVDGYIFSITTNLEIALRYLRRSDEARTLWVDALCINQEDLQERAQQVRKMRYILVITACARLDRNLRSLVQELVVVVVHWLDKDKLLLSCGSRWLPFSKVYVAWATLGSLMPGILSSTACLSFAEPSSRVKPAALDMLQTVQCCIRTASGQKPSIGYLLRMTNFLNATDPRDRVYALLALARDEDRVLVPDYSISNAQMLRVLVRHLILTDNNLMVLSGNRLPSQKSTGDYSSWTLDPRRFIKSPRIDWEPETTPFAVSKSKPLIVSFSKDLRFLTIRGRIVGKIDSVIGPFDFDKFPGLPSELTSPTEFTKHLEELERYGSSLAPSKREMFWRTLVLDSGKYGQVSQISPAPAVIGEWFDAIVNRSDEQPAVVGEIMKLFYAQAAFTGRCFYTTTSGGNGLGPYRTMPGDLVTILYGGQFCYILRECGNYYTFVGDAYLHGVMHESSCYGSVKALGP</sequence>
<evidence type="ECO:0000259" key="1">
    <source>
        <dbReference type="Pfam" id="PF06985"/>
    </source>
</evidence>
<dbReference type="PANTHER" id="PTHR24148">
    <property type="entry name" value="ANKYRIN REPEAT DOMAIN-CONTAINING PROTEIN 39 HOMOLOG-RELATED"/>
    <property type="match status" value="1"/>
</dbReference>
<dbReference type="InterPro" id="IPR010730">
    <property type="entry name" value="HET"/>
</dbReference>
<comment type="caution">
    <text evidence="2">The sequence shown here is derived from an EMBL/GenBank/DDBJ whole genome shotgun (WGS) entry which is preliminary data.</text>
</comment>
<dbReference type="AlphaFoldDB" id="A0A8H4R9M3"/>
<feature type="domain" description="Heterokaryon incompatibility" evidence="1">
    <location>
        <begin position="49"/>
        <end position="119"/>
    </location>
</feature>